<dbReference type="SUPFAM" id="SSF52374">
    <property type="entry name" value="Nucleotidylyl transferase"/>
    <property type="match status" value="1"/>
</dbReference>
<dbReference type="PRINTS" id="PR00985">
    <property type="entry name" value="TRNASYNTHLEU"/>
</dbReference>
<dbReference type="EC" id="6.1.1.4" evidence="9"/>
<dbReference type="Gene3D" id="3.90.740.10">
    <property type="entry name" value="Valyl/Leucyl/Isoleucyl-tRNA synthetase, editing domain"/>
    <property type="match status" value="1"/>
</dbReference>
<dbReference type="PANTHER" id="PTHR43740">
    <property type="entry name" value="LEUCYL-TRNA SYNTHETASE"/>
    <property type="match status" value="1"/>
</dbReference>
<feature type="short sequence motif" description="'KMSKS' region" evidence="9">
    <location>
        <begin position="767"/>
        <end position="771"/>
    </location>
</feature>
<dbReference type="GO" id="GO:0002161">
    <property type="term" value="F:aminoacyl-tRNA deacylase activity"/>
    <property type="evidence" value="ECO:0007669"/>
    <property type="project" value="InterPro"/>
</dbReference>
<dbReference type="InterPro" id="IPR025709">
    <property type="entry name" value="Leu_tRNA-synth_edit"/>
</dbReference>
<dbReference type="InterPro" id="IPR009080">
    <property type="entry name" value="tRNAsynth_Ia_anticodon-bd"/>
</dbReference>
<keyword evidence="3 9" id="KW-0436">Ligase</keyword>
<dbReference type="Gene3D" id="1.10.730.10">
    <property type="entry name" value="Isoleucyl-tRNA Synthetase, Domain 1"/>
    <property type="match status" value="1"/>
</dbReference>
<dbReference type="PANTHER" id="PTHR43740:SF2">
    <property type="entry name" value="LEUCINE--TRNA LIGASE, MITOCHONDRIAL"/>
    <property type="match status" value="1"/>
</dbReference>
<dbReference type="GO" id="GO:0006429">
    <property type="term" value="P:leucyl-tRNA aminoacylation"/>
    <property type="evidence" value="ECO:0007669"/>
    <property type="project" value="UniProtKB-UniRule"/>
</dbReference>
<feature type="binding site" evidence="9">
    <location>
        <position position="770"/>
    </location>
    <ligand>
        <name>ATP</name>
        <dbReference type="ChEBI" id="CHEBI:30616"/>
    </ligand>
</feature>
<dbReference type="InterPro" id="IPR009008">
    <property type="entry name" value="Val/Leu/Ile-tRNA-synth_edit"/>
</dbReference>
<feature type="domain" description="Methionyl/Valyl/Leucyl/Isoleucyl-tRNA synthetase anticodon-binding" evidence="11">
    <location>
        <begin position="855"/>
        <end position="968"/>
    </location>
</feature>
<comment type="caution">
    <text evidence="14">The sequence shown here is derived from an EMBL/GenBank/DDBJ whole genome shotgun (WGS) entry which is preliminary data.</text>
</comment>
<dbReference type="GO" id="GO:0005829">
    <property type="term" value="C:cytosol"/>
    <property type="evidence" value="ECO:0007669"/>
    <property type="project" value="TreeGrafter"/>
</dbReference>
<keyword evidence="2 9" id="KW-0963">Cytoplasm</keyword>
<dbReference type="GO" id="GO:0004823">
    <property type="term" value="F:leucine-tRNA ligase activity"/>
    <property type="evidence" value="ECO:0007669"/>
    <property type="project" value="UniProtKB-UniRule"/>
</dbReference>
<dbReference type="InterPro" id="IPR014729">
    <property type="entry name" value="Rossmann-like_a/b/a_fold"/>
</dbReference>
<accession>A0A316HHD6</accession>
<keyword evidence="4 9" id="KW-0547">Nucleotide-binding</keyword>
<dbReference type="InterPro" id="IPR001412">
    <property type="entry name" value="aa-tRNA-synth_I_CS"/>
</dbReference>
<evidence type="ECO:0000256" key="7">
    <source>
        <dbReference type="ARBA" id="ARBA00023146"/>
    </source>
</evidence>
<dbReference type="FunFam" id="3.40.50.620:FF:000060">
    <property type="entry name" value="Leucine--tRNA ligase"/>
    <property type="match status" value="1"/>
</dbReference>
<dbReference type="RefSeq" id="WP_109606910.1">
    <property type="nucleotide sequence ID" value="NZ_QGHA01000001.1"/>
</dbReference>
<evidence type="ECO:0000313" key="15">
    <source>
        <dbReference type="Proteomes" id="UP000245678"/>
    </source>
</evidence>
<dbReference type="SUPFAM" id="SSF50677">
    <property type="entry name" value="ValRS/IleRS/LeuRS editing domain"/>
    <property type="match status" value="1"/>
</dbReference>
<keyword evidence="6 9" id="KW-0648">Protein biosynthesis</keyword>
<reference evidence="14 15" key="1">
    <citation type="submission" date="2018-05" db="EMBL/GenBank/DDBJ databases">
        <title>Genomic Encyclopedia of Archaeal and Bacterial Type Strains, Phase II (KMG-II): from individual species to whole genera.</title>
        <authorList>
            <person name="Goeker M."/>
        </authorList>
    </citation>
    <scope>NUCLEOTIDE SEQUENCE [LARGE SCALE GENOMIC DNA]</scope>
    <source>
        <strain evidence="14 15">DSM 19975</strain>
    </source>
</reference>
<dbReference type="InterPro" id="IPR015413">
    <property type="entry name" value="Methionyl/Leucyl_tRNA_Synth"/>
</dbReference>
<evidence type="ECO:0000313" key="14">
    <source>
        <dbReference type="EMBL" id="PWK80629.1"/>
    </source>
</evidence>
<proteinExistence type="inferred from homology"/>
<dbReference type="SUPFAM" id="SSF47323">
    <property type="entry name" value="Anticodon-binding domain of a subclass of class I aminoacyl-tRNA synthetases"/>
    <property type="match status" value="1"/>
</dbReference>
<keyword evidence="5 9" id="KW-0067">ATP-binding</keyword>
<feature type="domain" description="Methionyl/Leucyl tRNA synthetase" evidence="12">
    <location>
        <begin position="38"/>
        <end position="146"/>
    </location>
</feature>
<evidence type="ECO:0000259" key="13">
    <source>
        <dbReference type="Pfam" id="PF13603"/>
    </source>
</evidence>
<evidence type="ECO:0000256" key="6">
    <source>
        <dbReference type="ARBA" id="ARBA00022917"/>
    </source>
</evidence>
<evidence type="ECO:0000256" key="8">
    <source>
        <dbReference type="ARBA" id="ARBA00047469"/>
    </source>
</evidence>
<evidence type="ECO:0000256" key="3">
    <source>
        <dbReference type="ARBA" id="ARBA00022598"/>
    </source>
</evidence>
<keyword evidence="15" id="KW-1185">Reference proteome</keyword>
<dbReference type="InterPro" id="IPR002302">
    <property type="entry name" value="Leu-tRNA-ligase"/>
</dbReference>
<dbReference type="Gene3D" id="3.40.50.620">
    <property type="entry name" value="HUPs"/>
    <property type="match status" value="3"/>
</dbReference>
<evidence type="ECO:0000259" key="11">
    <source>
        <dbReference type="Pfam" id="PF08264"/>
    </source>
</evidence>
<evidence type="ECO:0000256" key="1">
    <source>
        <dbReference type="ARBA" id="ARBA00005594"/>
    </source>
</evidence>
<dbReference type="Proteomes" id="UP000245678">
    <property type="component" value="Unassembled WGS sequence"/>
</dbReference>
<dbReference type="InterPro" id="IPR013155">
    <property type="entry name" value="M/V/L/I-tRNA-synth_anticd-bd"/>
</dbReference>
<sequence>MDYQFKEIEQKWQQFWAQNQTFKAEDKSAKPKYYVLDMFPYPSGAGLHVGHPLGYIASDIFARYKRLKGFNVLHPMGYDSFGLPAEQYAIQTGQHPAITTEDNIATYRRQLDQIGFSFDWSREVRTSSPDYYKWTQWIFMQLFNSWYDKDADKAQSIDKLVAHFEANGSAGINAVCDDEILTFTADEWKAFSNTQQQEELLKYRLTYLRESTVNWCAALGTVLANDEVKDGFSERGGFPVEQKKMTQWSMRITAYAERLLQGLDTIDWPEPLKEMQRNWIGKSIGASVKFPIAAPPKPSPEGRALNEVSPTGGDLEGAIEVFTTRVDTIFGVTFLVIAPEHELVASLTTPEQKAEIEAYIAQTKKKSELDRMADAKTVSGAFTGSYVLNPLNGEQIPIWIADYVLAGYGTGAVMAVPSGDQRDYLFAKHFNLPIVPIIDIQNIETEADPTKEGKYINSDFINGLTYKEATAAVVAKLEEIGAGKAKVNFRMRDAIFGRQRYWGEPVPVYFKDGLPYLIDESHLPLLLPEIDKYLPTETGEPPLGRAEDWSYRPEGAVEAYPYELSTMPGWAGSSWYWYRYMDAHNDQEFASKEAIEYWKDVDLYIGGSEHATGHLLYSRFWNKFLKDLDLVVEEEPFKKLINQGMIQGQSSFLFRLQDRTDFGNDPETVAHYIANKVIPNYADFKGKPGVVFFDYEVVKQYGLQKNVVELHAPIEVVDNANLNIQEYIEHPIGSGYKDPIFFGANFVFWEGEAFGDGIFKVKHETEKMSKSKWNVVNPDDITRPDGKVIKGVVNLYGADTFRMYEMFLGPVEQSKPWNTNGIEGVFKFLRKFWRLFHNDAWEFGVSDAAPSKAELKSLHKIIKKVEEDIERFSFNTSVSSFMIAVNELTDLKCNNRAVLQDLVIILSPYAPHICEELWSLLGNAEGTLSYAPFPKFNAEYLVEDEFAYPISINGKMKMNLSIPLSLDVKGTEEFVLANADVQKYLDGKAPKKMIVVKGRIVNMVV</sequence>
<dbReference type="Pfam" id="PF08264">
    <property type="entry name" value="Anticodon_1"/>
    <property type="match status" value="1"/>
</dbReference>
<dbReference type="FunFam" id="3.40.50.620:FF:000056">
    <property type="entry name" value="Leucine--tRNA ligase"/>
    <property type="match status" value="1"/>
</dbReference>
<dbReference type="AlphaFoldDB" id="A0A316HHD6"/>
<comment type="subcellular location">
    <subcellularLocation>
        <location evidence="9">Cytoplasm</location>
    </subcellularLocation>
</comment>
<protein>
    <recommendedName>
        <fullName evidence="9">Leucine--tRNA ligase</fullName>
        <ecNumber evidence="9">6.1.1.4</ecNumber>
    </recommendedName>
    <alternativeName>
        <fullName evidence="9">Leucyl-tRNA synthetase</fullName>
        <shortName evidence="9">LeuRS</shortName>
    </alternativeName>
</protein>
<comment type="caution">
    <text evidence="9">Lacks conserved residue(s) required for the propagation of feature annotation.</text>
</comment>
<evidence type="ECO:0000256" key="10">
    <source>
        <dbReference type="RuleBase" id="RU363039"/>
    </source>
</evidence>
<evidence type="ECO:0000256" key="5">
    <source>
        <dbReference type="ARBA" id="ARBA00022840"/>
    </source>
</evidence>
<dbReference type="FunFam" id="1.10.730.10:FF:000002">
    <property type="entry name" value="Leucine--tRNA ligase"/>
    <property type="match status" value="1"/>
</dbReference>
<dbReference type="Pfam" id="PF13603">
    <property type="entry name" value="tRNA-synt_1_2"/>
    <property type="match status" value="1"/>
</dbReference>
<dbReference type="GO" id="GO:0005524">
    <property type="term" value="F:ATP binding"/>
    <property type="evidence" value="ECO:0007669"/>
    <property type="project" value="UniProtKB-UniRule"/>
</dbReference>
<feature type="domain" description="Leucyl-tRNA synthetase editing" evidence="13">
    <location>
        <begin position="277"/>
        <end position="478"/>
    </location>
</feature>
<dbReference type="HAMAP" id="MF_00049_B">
    <property type="entry name" value="Leu_tRNA_synth_B"/>
    <property type="match status" value="1"/>
</dbReference>
<evidence type="ECO:0000259" key="12">
    <source>
        <dbReference type="Pfam" id="PF09334"/>
    </source>
</evidence>
<dbReference type="Pfam" id="PF09334">
    <property type="entry name" value="tRNA-synt_1g"/>
    <property type="match status" value="1"/>
</dbReference>
<evidence type="ECO:0000256" key="2">
    <source>
        <dbReference type="ARBA" id="ARBA00022490"/>
    </source>
</evidence>
<organism evidence="14 15">
    <name type="scientific">Mucilaginibacter oryzae</name>
    <dbReference type="NCBI Taxonomy" id="468058"/>
    <lineage>
        <taxon>Bacteria</taxon>
        <taxon>Pseudomonadati</taxon>
        <taxon>Bacteroidota</taxon>
        <taxon>Sphingobacteriia</taxon>
        <taxon>Sphingobacteriales</taxon>
        <taxon>Sphingobacteriaceae</taxon>
        <taxon>Mucilaginibacter</taxon>
    </lineage>
</organism>
<gene>
    <name evidence="9" type="primary">leuS</name>
    <name evidence="14" type="ORF">LX99_01098</name>
</gene>
<evidence type="ECO:0000256" key="9">
    <source>
        <dbReference type="HAMAP-Rule" id="MF_00049"/>
    </source>
</evidence>
<keyword evidence="7 9" id="KW-0030">Aminoacyl-tRNA synthetase</keyword>
<evidence type="ECO:0000256" key="4">
    <source>
        <dbReference type="ARBA" id="ARBA00022741"/>
    </source>
</evidence>
<dbReference type="CDD" id="cd07958">
    <property type="entry name" value="Anticodon_Ia_Leu_BEm"/>
    <property type="match status" value="1"/>
</dbReference>
<comment type="catalytic activity">
    <reaction evidence="8 9">
        <text>tRNA(Leu) + L-leucine + ATP = L-leucyl-tRNA(Leu) + AMP + diphosphate</text>
        <dbReference type="Rhea" id="RHEA:11688"/>
        <dbReference type="Rhea" id="RHEA-COMP:9613"/>
        <dbReference type="Rhea" id="RHEA-COMP:9622"/>
        <dbReference type="ChEBI" id="CHEBI:30616"/>
        <dbReference type="ChEBI" id="CHEBI:33019"/>
        <dbReference type="ChEBI" id="CHEBI:57427"/>
        <dbReference type="ChEBI" id="CHEBI:78442"/>
        <dbReference type="ChEBI" id="CHEBI:78494"/>
        <dbReference type="ChEBI" id="CHEBI:456215"/>
        <dbReference type="EC" id="6.1.1.4"/>
    </reaction>
</comment>
<dbReference type="EMBL" id="QGHA01000001">
    <property type="protein sequence ID" value="PWK80629.1"/>
    <property type="molecule type" value="Genomic_DNA"/>
</dbReference>
<dbReference type="PROSITE" id="PS00178">
    <property type="entry name" value="AA_TRNA_LIGASE_I"/>
    <property type="match status" value="1"/>
</dbReference>
<comment type="similarity">
    <text evidence="1 9 10">Belongs to the class-I aminoacyl-tRNA synthetase family.</text>
</comment>
<name>A0A316HHD6_9SPHI</name>